<dbReference type="SUPFAM" id="SSF159888">
    <property type="entry name" value="YdhG-like"/>
    <property type="match status" value="1"/>
</dbReference>
<organism evidence="2 3">
    <name type="scientific">Virgibacillus necropolis</name>
    <dbReference type="NCBI Taxonomy" id="163877"/>
    <lineage>
        <taxon>Bacteria</taxon>
        <taxon>Bacillati</taxon>
        <taxon>Bacillota</taxon>
        <taxon>Bacilli</taxon>
        <taxon>Bacillales</taxon>
        <taxon>Bacillaceae</taxon>
        <taxon>Virgibacillus</taxon>
    </lineage>
</organism>
<dbReference type="KEGG" id="vne:CFK40_00065"/>
<feature type="domain" description="YdhG-like" evidence="1">
    <location>
        <begin position="21"/>
        <end position="113"/>
    </location>
</feature>
<dbReference type="EMBL" id="CP022437">
    <property type="protein sequence ID" value="ASN03527.1"/>
    <property type="molecule type" value="Genomic_DNA"/>
</dbReference>
<evidence type="ECO:0000259" key="1">
    <source>
        <dbReference type="Pfam" id="PF08818"/>
    </source>
</evidence>
<sequence>MTTKPSKKVDLFIDNLSAPIKEIAIRLREIVFETSPDIQEKIKWGMPSYIENGMVCYIQTAKNHVNFGFYFGAILTDRDSLLEGTGKKMRHIKIKKIEDIQQDQYAALIQEAIELET</sequence>
<evidence type="ECO:0000313" key="3">
    <source>
        <dbReference type="Proteomes" id="UP000204391"/>
    </source>
</evidence>
<dbReference type="InterPro" id="IPR014922">
    <property type="entry name" value="YdhG-like"/>
</dbReference>
<dbReference type="Pfam" id="PF08818">
    <property type="entry name" value="DUF1801"/>
    <property type="match status" value="1"/>
</dbReference>
<dbReference type="RefSeq" id="WP_089530101.1">
    <property type="nucleotide sequence ID" value="NZ_CP022437.1"/>
</dbReference>
<gene>
    <name evidence="2" type="ORF">CFK40_00065</name>
</gene>
<name>A0A221M7B4_9BACI</name>
<proteinExistence type="predicted"/>
<dbReference type="Proteomes" id="UP000204391">
    <property type="component" value="Chromosome"/>
</dbReference>
<reference evidence="2 3" key="1">
    <citation type="journal article" date="2003" name="Int. J. Syst. Evol. Microbiol.">
        <title>Virgibacillus carmonensis sp. nov., Virgibacillus necropolis sp. nov. and Virgibacillus picturae sp. nov., three novel species isolated from deteriorated mural paintings, transfer of the species of the genus salibacillus to Virgibacillus, as Virgibacillus marismortui comb. nov. and Virgibacillus salexigens comb. nov., and emended description of the genus Virgibacillus.</title>
        <authorList>
            <person name="Heyrman J."/>
            <person name="Logan N.A."/>
            <person name="Busse H.J."/>
            <person name="Balcaen A."/>
            <person name="Lebbe L."/>
            <person name="Rodriguez-Diaz M."/>
            <person name="Swings J."/>
            <person name="De Vos P."/>
        </authorList>
    </citation>
    <scope>NUCLEOTIDE SEQUENCE [LARGE SCALE GENOMIC DNA]</scope>
    <source>
        <strain evidence="2 3">LMG 19488</strain>
    </source>
</reference>
<protein>
    <recommendedName>
        <fullName evidence="1">YdhG-like domain-containing protein</fullName>
    </recommendedName>
</protein>
<accession>A0A221M7B4</accession>
<evidence type="ECO:0000313" key="2">
    <source>
        <dbReference type="EMBL" id="ASN03527.1"/>
    </source>
</evidence>
<keyword evidence="3" id="KW-1185">Reference proteome</keyword>
<dbReference type="AlphaFoldDB" id="A0A221M7B4"/>
<dbReference type="OrthoDB" id="115213at2"/>
<dbReference type="Gene3D" id="3.90.1150.200">
    <property type="match status" value="1"/>
</dbReference>